<sequence length="96" mass="10845">MCSHCSLIINHAMFKFGLEDTATFIIRHIRYLIGSDCQISFDPVQIQSMIVESSTLQIQRHGYSGDLKIVICVGICTLPFYAINMDVVSLFTYSSF</sequence>
<dbReference type="PaxDb" id="3880-AES61589"/>
<keyword evidence="1 2" id="KW-0812">Transmembrane</keyword>
<gene>
    <name evidence="2" type="ordered locus">MTR_1g086360</name>
</gene>
<reference evidence="3" key="3">
    <citation type="submission" date="2015-04" db="UniProtKB">
        <authorList>
            <consortium name="EnsemblPlants"/>
        </authorList>
    </citation>
    <scope>IDENTIFICATION</scope>
    <source>
        <strain evidence="3">cv. Jemalong A17</strain>
    </source>
</reference>
<protein>
    <submittedName>
        <fullName evidence="2">Transmembrane protein, putative</fullName>
    </submittedName>
</protein>
<dbReference type="AlphaFoldDB" id="G7IBT8"/>
<dbReference type="EnsemblPlants" id="AES61589">
    <property type="protein sequence ID" value="AES61589"/>
    <property type="gene ID" value="MTR_1g086360"/>
</dbReference>
<organism evidence="2 4">
    <name type="scientific">Medicago truncatula</name>
    <name type="common">Barrel medic</name>
    <name type="synonym">Medicago tribuloides</name>
    <dbReference type="NCBI Taxonomy" id="3880"/>
    <lineage>
        <taxon>Eukaryota</taxon>
        <taxon>Viridiplantae</taxon>
        <taxon>Streptophyta</taxon>
        <taxon>Embryophyta</taxon>
        <taxon>Tracheophyta</taxon>
        <taxon>Spermatophyta</taxon>
        <taxon>Magnoliopsida</taxon>
        <taxon>eudicotyledons</taxon>
        <taxon>Gunneridae</taxon>
        <taxon>Pentapetalae</taxon>
        <taxon>rosids</taxon>
        <taxon>fabids</taxon>
        <taxon>Fabales</taxon>
        <taxon>Fabaceae</taxon>
        <taxon>Papilionoideae</taxon>
        <taxon>50 kb inversion clade</taxon>
        <taxon>NPAAA clade</taxon>
        <taxon>Hologalegina</taxon>
        <taxon>IRL clade</taxon>
        <taxon>Trifolieae</taxon>
        <taxon>Medicago</taxon>
    </lineage>
</organism>
<keyword evidence="1" id="KW-0472">Membrane</keyword>
<evidence type="ECO:0000313" key="4">
    <source>
        <dbReference type="Proteomes" id="UP000002051"/>
    </source>
</evidence>
<evidence type="ECO:0000256" key="1">
    <source>
        <dbReference type="SAM" id="Phobius"/>
    </source>
</evidence>
<keyword evidence="1" id="KW-1133">Transmembrane helix</keyword>
<accession>G7IBT8</accession>
<evidence type="ECO:0000313" key="2">
    <source>
        <dbReference type="EMBL" id="AES61589.1"/>
    </source>
</evidence>
<reference evidence="2 4" key="2">
    <citation type="journal article" date="2014" name="BMC Genomics">
        <title>An improved genome release (version Mt4.0) for the model legume Medicago truncatula.</title>
        <authorList>
            <person name="Tang H."/>
            <person name="Krishnakumar V."/>
            <person name="Bidwell S."/>
            <person name="Rosen B."/>
            <person name="Chan A."/>
            <person name="Zhou S."/>
            <person name="Gentzbittel L."/>
            <person name="Childs K.L."/>
            <person name="Yandell M."/>
            <person name="Gundlach H."/>
            <person name="Mayer K.F."/>
            <person name="Schwartz D.C."/>
            <person name="Town C.D."/>
        </authorList>
    </citation>
    <scope>GENOME REANNOTATION</scope>
    <source>
        <strain evidence="3 4">cv. Jemalong A17</strain>
    </source>
</reference>
<dbReference type="HOGENOM" id="CLU_2362849_0_0_1"/>
<name>G7IBT8_MEDTR</name>
<feature type="transmembrane region" description="Helical" evidence="1">
    <location>
        <begin position="69"/>
        <end position="93"/>
    </location>
</feature>
<dbReference type="Proteomes" id="UP000002051">
    <property type="component" value="Unassembled WGS sequence"/>
</dbReference>
<keyword evidence="4" id="KW-1185">Reference proteome</keyword>
<reference evidence="2 4" key="1">
    <citation type="journal article" date="2011" name="Nature">
        <title>The Medicago genome provides insight into the evolution of rhizobial symbioses.</title>
        <authorList>
            <person name="Young N.D."/>
            <person name="Debelle F."/>
            <person name="Oldroyd G.E."/>
            <person name="Geurts R."/>
            <person name="Cannon S.B."/>
            <person name="Udvardi M.K."/>
            <person name="Benedito V.A."/>
            <person name="Mayer K.F."/>
            <person name="Gouzy J."/>
            <person name="Schoof H."/>
            <person name="Van de Peer Y."/>
            <person name="Proost S."/>
            <person name="Cook D.R."/>
            <person name="Meyers B.C."/>
            <person name="Spannagl M."/>
            <person name="Cheung F."/>
            <person name="De Mita S."/>
            <person name="Krishnakumar V."/>
            <person name="Gundlach H."/>
            <person name="Zhou S."/>
            <person name="Mudge J."/>
            <person name="Bharti A.K."/>
            <person name="Murray J.D."/>
            <person name="Naoumkina M.A."/>
            <person name="Rosen B."/>
            <person name="Silverstein K.A."/>
            <person name="Tang H."/>
            <person name="Rombauts S."/>
            <person name="Zhao P.X."/>
            <person name="Zhou P."/>
            <person name="Barbe V."/>
            <person name="Bardou P."/>
            <person name="Bechner M."/>
            <person name="Bellec A."/>
            <person name="Berger A."/>
            <person name="Berges H."/>
            <person name="Bidwell S."/>
            <person name="Bisseling T."/>
            <person name="Choisne N."/>
            <person name="Couloux A."/>
            <person name="Denny R."/>
            <person name="Deshpande S."/>
            <person name="Dai X."/>
            <person name="Doyle J.J."/>
            <person name="Dudez A.M."/>
            <person name="Farmer A.D."/>
            <person name="Fouteau S."/>
            <person name="Franken C."/>
            <person name="Gibelin C."/>
            <person name="Gish J."/>
            <person name="Goldstein S."/>
            <person name="Gonzalez A.J."/>
            <person name="Green P.J."/>
            <person name="Hallab A."/>
            <person name="Hartog M."/>
            <person name="Hua A."/>
            <person name="Humphray S.J."/>
            <person name="Jeong D.H."/>
            <person name="Jing Y."/>
            <person name="Jocker A."/>
            <person name="Kenton S.M."/>
            <person name="Kim D.J."/>
            <person name="Klee K."/>
            <person name="Lai H."/>
            <person name="Lang C."/>
            <person name="Lin S."/>
            <person name="Macmil S.L."/>
            <person name="Magdelenat G."/>
            <person name="Matthews L."/>
            <person name="McCorrison J."/>
            <person name="Monaghan E.L."/>
            <person name="Mun J.H."/>
            <person name="Najar F.Z."/>
            <person name="Nicholson C."/>
            <person name="Noirot C."/>
            <person name="O'Bleness M."/>
            <person name="Paule C.R."/>
            <person name="Poulain J."/>
            <person name="Prion F."/>
            <person name="Qin B."/>
            <person name="Qu C."/>
            <person name="Retzel E.F."/>
            <person name="Riddle C."/>
            <person name="Sallet E."/>
            <person name="Samain S."/>
            <person name="Samson N."/>
            <person name="Sanders I."/>
            <person name="Saurat O."/>
            <person name="Scarpelli C."/>
            <person name="Schiex T."/>
            <person name="Segurens B."/>
            <person name="Severin A.J."/>
            <person name="Sherrier D.J."/>
            <person name="Shi R."/>
            <person name="Sims S."/>
            <person name="Singer S.R."/>
            <person name="Sinharoy S."/>
            <person name="Sterck L."/>
            <person name="Viollet A."/>
            <person name="Wang B.B."/>
            <person name="Wang K."/>
            <person name="Wang M."/>
            <person name="Wang X."/>
            <person name="Warfsmann J."/>
            <person name="Weissenbach J."/>
            <person name="White D.D."/>
            <person name="White J.D."/>
            <person name="Wiley G.B."/>
            <person name="Wincker P."/>
            <person name="Xing Y."/>
            <person name="Yang L."/>
            <person name="Yao Z."/>
            <person name="Ying F."/>
            <person name="Zhai J."/>
            <person name="Zhou L."/>
            <person name="Zuber A."/>
            <person name="Denarie J."/>
            <person name="Dixon R.A."/>
            <person name="May G.D."/>
            <person name="Schwartz D.C."/>
            <person name="Rogers J."/>
            <person name="Quetier F."/>
            <person name="Town C.D."/>
            <person name="Roe B.A."/>
        </authorList>
    </citation>
    <scope>NUCLEOTIDE SEQUENCE [LARGE SCALE GENOMIC DNA]</scope>
    <source>
        <strain evidence="2">A17</strain>
        <strain evidence="3 4">cv. Jemalong A17</strain>
    </source>
</reference>
<evidence type="ECO:0000313" key="3">
    <source>
        <dbReference type="EnsemblPlants" id="AES61589"/>
    </source>
</evidence>
<proteinExistence type="predicted"/>
<dbReference type="EMBL" id="CM001217">
    <property type="protein sequence ID" value="AES61589.1"/>
    <property type="molecule type" value="Genomic_DNA"/>
</dbReference>